<protein>
    <submittedName>
        <fullName evidence="2">Uncharacterized protein</fullName>
    </submittedName>
</protein>
<organism evidence="2 3">
    <name type="scientific">Ramlibacter pinisoli</name>
    <dbReference type="NCBI Taxonomy" id="2682844"/>
    <lineage>
        <taxon>Bacteria</taxon>
        <taxon>Pseudomonadati</taxon>
        <taxon>Pseudomonadota</taxon>
        <taxon>Betaproteobacteria</taxon>
        <taxon>Burkholderiales</taxon>
        <taxon>Comamonadaceae</taxon>
        <taxon>Ramlibacter</taxon>
    </lineage>
</organism>
<evidence type="ECO:0000256" key="1">
    <source>
        <dbReference type="SAM" id="MobiDB-lite"/>
    </source>
</evidence>
<feature type="region of interest" description="Disordered" evidence="1">
    <location>
        <begin position="82"/>
        <end position="120"/>
    </location>
</feature>
<sequence length="120" mass="12939">MGLNRIPSSGNPALDNRHSAVVVFMPAARPPRPKSETKRGDGIDDMLTPRTCSLALLAAALTATAIANRHQSKAGVPITHLQTERSTAQSADDGARSVYLPDRFHDEERAAPIEPMPPQY</sequence>
<comment type="caution">
    <text evidence="2">The sequence shown here is derived from an EMBL/GenBank/DDBJ whole genome shotgun (WGS) entry which is preliminary data.</text>
</comment>
<evidence type="ECO:0000313" key="3">
    <source>
        <dbReference type="Proteomes" id="UP000469385"/>
    </source>
</evidence>
<evidence type="ECO:0000313" key="2">
    <source>
        <dbReference type="EMBL" id="MVQ29426.1"/>
    </source>
</evidence>
<name>A0A6N8ITR9_9BURK</name>
<reference evidence="2 3" key="1">
    <citation type="submission" date="2019-12" db="EMBL/GenBank/DDBJ databases">
        <authorList>
            <person name="Huq M.A."/>
        </authorList>
    </citation>
    <scope>NUCLEOTIDE SEQUENCE [LARGE SCALE GENOMIC DNA]</scope>
    <source>
        <strain evidence="2 3">MAH-25</strain>
    </source>
</reference>
<keyword evidence="3" id="KW-1185">Reference proteome</keyword>
<dbReference type="AlphaFoldDB" id="A0A6N8ITR9"/>
<accession>A0A6N8ITR9</accession>
<dbReference type="RefSeq" id="WP_157397431.1">
    <property type="nucleotide sequence ID" value="NZ_WSEL01000003.1"/>
</dbReference>
<gene>
    <name evidence="2" type="ORF">GON04_08205</name>
</gene>
<dbReference type="EMBL" id="WSEL01000003">
    <property type="protein sequence ID" value="MVQ29426.1"/>
    <property type="molecule type" value="Genomic_DNA"/>
</dbReference>
<dbReference type="Proteomes" id="UP000469385">
    <property type="component" value="Unassembled WGS sequence"/>
</dbReference>
<feature type="compositionally biased region" description="Basic and acidic residues" evidence="1">
    <location>
        <begin position="102"/>
        <end position="111"/>
    </location>
</feature>
<proteinExistence type="predicted"/>